<dbReference type="AlphaFoldDB" id="A0A6J1EUD2"/>
<reference evidence="3" key="1">
    <citation type="submission" date="2025-08" db="UniProtKB">
        <authorList>
            <consortium name="RefSeq"/>
        </authorList>
    </citation>
    <scope>IDENTIFICATION</scope>
    <source>
        <tissue evidence="3">Young leaves</tissue>
    </source>
</reference>
<dbReference type="Proteomes" id="UP000504609">
    <property type="component" value="Unplaced"/>
</dbReference>
<evidence type="ECO:0000313" key="2">
    <source>
        <dbReference type="Proteomes" id="UP000504609"/>
    </source>
</evidence>
<protein>
    <submittedName>
        <fullName evidence="3">Uncharacterized protein LOC111437854</fullName>
    </submittedName>
</protein>
<dbReference type="PANTHER" id="PTHR34482:SF49">
    <property type="entry name" value="RETROTRANSPOSON GAG DOMAIN-CONTAINING PROTEIN"/>
    <property type="match status" value="1"/>
</dbReference>
<gene>
    <name evidence="3" type="primary">LOC111437854</name>
</gene>
<dbReference type="InterPro" id="IPR005162">
    <property type="entry name" value="Retrotrans_gag_dom"/>
</dbReference>
<name>A0A6J1EUD2_CUCMO</name>
<dbReference type="RefSeq" id="XP_022931696.1">
    <property type="nucleotide sequence ID" value="XM_023075928.1"/>
</dbReference>
<keyword evidence="2" id="KW-1185">Reference proteome</keyword>
<dbReference type="Pfam" id="PF03732">
    <property type="entry name" value="Retrotrans_gag"/>
    <property type="match status" value="1"/>
</dbReference>
<feature type="domain" description="Retrotransposon gag" evidence="1">
    <location>
        <begin position="113"/>
        <end position="211"/>
    </location>
</feature>
<accession>A0A6J1EUD2</accession>
<dbReference type="PANTHER" id="PTHR34482">
    <property type="entry name" value="DNA DAMAGE-INDUCIBLE PROTEIN 1-LIKE"/>
    <property type="match status" value="1"/>
</dbReference>
<evidence type="ECO:0000259" key="1">
    <source>
        <dbReference type="Pfam" id="PF03732"/>
    </source>
</evidence>
<organism evidence="2 3">
    <name type="scientific">Cucurbita moschata</name>
    <name type="common">Winter crookneck squash</name>
    <name type="synonym">Cucurbita pepo var. moschata</name>
    <dbReference type="NCBI Taxonomy" id="3662"/>
    <lineage>
        <taxon>Eukaryota</taxon>
        <taxon>Viridiplantae</taxon>
        <taxon>Streptophyta</taxon>
        <taxon>Embryophyta</taxon>
        <taxon>Tracheophyta</taxon>
        <taxon>Spermatophyta</taxon>
        <taxon>Magnoliopsida</taxon>
        <taxon>eudicotyledons</taxon>
        <taxon>Gunneridae</taxon>
        <taxon>Pentapetalae</taxon>
        <taxon>rosids</taxon>
        <taxon>fabids</taxon>
        <taxon>Cucurbitales</taxon>
        <taxon>Cucurbitaceae</taxon>
        <taxon>Cucurbiteae</taxon>
        <taxon>Cucurbita</taxon>
    </lineage>
</organism>
<sequence>MDEGETLPVQSPDRVQTLPVQTQGQIGAPPSHLVLISNEALQALIRAAGANQAGNDASMTREQKFIRDFRKHDPLTFEGKKIDPMAAEAWVEVIETTFGHMNCPEDTKVNCTSYMLKGEVHFWWKTAQRTLKGGEKDEEPICWHEMKRALFHKYFPLVNQYQNEAAFLNLRQGNKTVEEYDLELTRLSGFAPEQVDTEKKWIRRFIAGLREEI</sequence>
<evidence type="ECO:0000313" key="3">
    <source>
        <dbReference type="RefSeq" id="XP_022931696.1"/>
    </source>
</evidence>
<dbReference type="GeneID" id="111437854"/>
<dbReference type="KEGG" id="cmos:111437854"/>
<proteinExistence type="predicted"/>